<keyword evidence="1" id="KW-0472">Membrane</keyword>
<evidence type="ECO:0000256" key="1">
    <source>
        <dbReference type="SAM" id="Phobius"/>
    </source>
</evidence>
<evidence type="ECO:0000313" key="2">
    <source>
        <dbReference type="EMBL" id="PVD24295.1"/>
    </source>
</evidence>
<feature type="transmembrane region" description="Helical" evidence="1">
    <location>
        <begin position="29"/>
        <end position="55"/>
    </location>
</feature>
<dbReference type="EMBL" id="PZQS01000009">
    <property type="protein sequence ID" value="PVD24295.1"/>
    <property type="molecule type" value="Genomic_DNA"/>
</dbReference>
<gene>
    <name evidence="2" type="ORF">C0Q70_14766</name>
</gene>
<accession>A0A2T7NSZ9</accession>
<protein>
    <submittedName>
        <fullName evidence="2">Uncharacterized protein</fullName>
    </submittedName>
</protein>
<dbReference type="AlphaFoldDB" id="A0A2T7NSZ9"/>
<sequence>MTAPQSLSRHRVLNYRPYAEDGQRVLDHYITGCWICHYLHVCGLSITGISLYYLLKDTMADLRQLSIEHEQGQVKVNTR</sequence>
<keyword evidence="3" id="KW-1185">Reference proteome</keyword>
<keyword evidence="1" id="KW-1133">Transmembrane helix</keyword>
<keyword evidence="1" id="KW-0812">Transmembrane</keyword>
<proteinExistence type="predicted"/>
<name>A0A2T7NSZ9_POMCA</name>
<comment type="caution">
    <text evidence="2">The sequence shown here is derived from an EMBL/GenBank/DDBJ whole genome shotgun (WGS) entry which is preliminary data.</text>
</comment>
<organism evidence="2 3">
    <name type="scientific">Pomacea canaliculata</name>
    <name type="common">Golden apple snail</name>
    <dbReference type="NCBI Taxonomy" id="400727"/>
    <lineage>
        <taxon>Eukaryota</taxon>
        <taxon>Metazoa</taxon>
        <taxon>Spiralia</taxon>
        <taxon>Lophotrochozoa</taxon>
        <taxon>Mollusca</taxon>
        <taxon>Gastropoda</taxon>
        <taxon>Caenogastropoda</taxon>
        <taxon>Architaenioglossa</taxon>
        <taxon>Ampullarioidea</taxon>
        <taxon>Ampullariidae</taxon>
        <taxon>Pomacea</taxon>
    </lineage>
</organism>
<dbReference type="Proteomes" id="UP000245119">
    <property type="component" value="Linkage Group LG9"/>
</dbReference>
<evidence type="ECO:0000313" key="3">
    <source>
        <dbReference type="Proteomes" id="UP000245119"/>
    </source>
</evidence>
<reference evidence="2 3" key="1">
    <citation type="submission" date="2018-04" db="EMBL/GenBank/DDBJ databases">
        <title>The genome of golden apple snail Pomacea canaliculata provides insight into stress tolerance and invasive adaptation.</title>
        <authorList>
            <person name="Liu C."/>
            <person name="Liu B."/>
            <person name="Ren Y."/>
            <person name="Zhang Y."/>
            <person name="Wang H."/>
            <person name="Li S."/>
            <person name="Jiang F."/>
            <person name="Yin L."/>
            <person name="Zhang G."/>
            <person name="Qian W."/>
            <person name="Fan W."/>
        </authorList>
    </citation>
    <scope>NUCLEOTIDE SEQUENCE [LARGE SCALE GENOMIC DNA]</scope>
    <source>
        <strain evidence="2">SZHN2017</strain>
        <tissue evidence="2">Muscle</tissue>
    </source>
</reference>